<keyword evidence="3 10" id="KW-0813">Transport</keyword>
<evidence type="ECO:0000256" key="4">
    <source>
        <dbReference type="ARBA" id="ARBA00022475"/>
    </source>
</evidence>
<feature type="transmembrane region" description="Helical" evidence="11">
    <location>
        <begin position="6"/>
        <end position="29"/>
    </location>
</feature>
<feature type="transmembrane region" description="Helical" evidence="11">
    <location>
        <begin position="131"/>
        <end position="155"/>
    </location>
</feature>
<comment type="function">
    <text evidence="8">This protein is probably a component of a manganese permease, a binding protein-dependent, ATP-driven transport system.</text>
</comment>
<name>A0AA45WQV3_9BACL</name>
<evidence type="ECO:0000256" key="3">
    <source>
        <dbReference type="ARBA" id="ARBA00022448"/>
    </source>
</evidence>
<dbReference type="GO" id="GO:0043190">
    <property type="term" value="C:ATP-binding cassette (ABC) transporter complex"/>
    <property type="evidence" value="ECO:0007669"/>
    <property type="project" value="InterPro"/>
</dbReference>
<dbReference type="Pfam" id="PF00950">
    <property type="entry name" value="ABC-3"/>
    <property type="match status" value="1"/>
</dbReference>
<dbReference type="PANTHER" id="PTHR30477">
    <property type="entry name" value="ABC-TRANSPORTER METAL-BINDING PROTEIN"/>
    <property type="match status" value="1"/>
</dbReference>
<organism evidence="12 13">
    <name type="scientific">Laceyella tengchongensis</name>
    <dbReference type="NCBI Taxonomy" id="574699"/>
    <lineage>
        <taxon>Bacteria</taxon>
        <taxon>Bacillati</taxon>
        <taxon>Bacillota</taxon>
        <taxon>Bacilli</taxon>
        <taxon>Bacillales</taxon>
        <taxon>Thermoactinomycetaceae</taxon>
        <taxon>Laceyella</taxon>
    </lineage>
</organism>
<dbReference type="CDD" id="cd06550">
    <property type="entry name" value="TM_ABC_iron-siderophores_like"/>
    <property type="match status" value="1"/>
</dbReference>
<keyword evidence="4" id="KW-1003">Cell membrane</keyword>
<dbReference type="Gene3D" id="1.10.3470.10">
    <property type="entry name" value="ABC transporter involved in vitamin B12 uptake, BtuC"/>
    <property type="match status" value="1"/>
</dbReference>
<dbReference type="InterPro" id="IPR001626">
    <property type="entry name" value="ABC_TroCD"/>
</dbReference>
<evidence type="ECO:0000256" key="2">
    <source>
        <dbReference type="ARBA" id="ARBA00008034"/>
    </source>
</evidence>
<keyword evidence="6 11" id="KW-1133">Transmembrane helix</keyword>
<dbReference type="AlphaFoldDB" id="A0AA45WQV3"/>
<comment type="similarity">
    <text evidence="2 10">Belongs to the ABC-3 integral membrane protein family.</text>
</comment>
<feature type="transmembrane region" description="Helical" evidence="11">
    <location>
        <begin position="223"/>
        <end position="241"/>
    </location>
</feature>
<dbReference type="EMBL" id="FXTU01000006">
    <property type="protein sequence ID" value="SMP28058.1"/>
    <property type="molecule type" value="Genomic_DNA"/>
</dbReference>
<evidence type="ECO:0000256" key="1">
    <source>
        <dbReference type="ARBA" id="ARBA00004651"/>
    </source>
</evidence>
<dbReference type="PANTHER" id="PTHR30477:SF3">
    <property type="entry name" value="METAL TRANSPORT SYSTEM MEMBRANE PROTEIN CT_069-RELATED"/>
    <property type="match status" value="1"/>
</dbReference>
<evidence type="ECO:0000256" key="8">
    <source>
        <dbReference type="ARBA" id="ARBA00057828"/>
    </source>
</evidence>
<dbReference type="RefSeq" id="WP_284724498.1">
    <property type="nucleotide sequence ID" value="NZ_FXTU01000006.1"/>
</dbReference>
<evidence type="ECO:0000256" key="9">
    <source>
        <dbReference type="ARBA" id="ARBA00073179"/>
    </source>
</evidence>
<dbReference type="FunFam" id="1.10.3470.10:FF:000003">
    <property type="entry name" value="Iron ABC transporter permease SitD"/>
    <property type="match status" value="1"/>
</dbReference>
<comment type="caution">
    <text evidence="12">The sequence shown here is derived from an EMBL/GenBank/DDBJ whole genome shotgun (WGS) entry which is preliminary data.</text>
</comment>
<feature type="transmembrane region" description="Helical" evidence="11">
    <location>
        <begin position="92"/>
        <end position="111"/>
    </location>
</feature>
<evidence type="ECO:0000256" key="11">
    <source>
        <dbReference type="SAM" id="Phobius"/>
    </source>
</evidence>
<proteinExistence type="inferred from homology"/>
<dbReference type="GO" id="GO:0071281">
    <property type="term" value="P:cellular response to iron ion"/>
    <property type="evidence" value="ECO:0007669"/>
    <property type="project" value="UniProtKB-ARBA"/>
</dbReference>
<dbReference type="SUPFAM" id="SSF81345">
    <property type="entry name" value="ABC transporter involved in vitamin B12 uptake, BtuC"/>
    <property type="match status" value="1"/>
</dbReference>
<accession>A0AA45WQV3</accession>
<evidence type="ECO:0000256" key="6">
    <source>
        <dbReference type="ARBA" id="ARBA00022989"/>
    </source>
</evidence>
<sequence length="424" mass="46180">MIEPNALWVVAGTSVLGLTSGIIGSFAFLQKRGLMGDVLSHAALPGICLAFMVTGTKNMFAFLIGALLTGLVASFAINFITTRSRIKEDTALGLTLSVFFGLGIVLLTQIQHSPNGNQSGLDKFLFGQAAAIIQSDLLWLGIISLLLITLCALFFKELKLLSFDPAFAKSIGFPLRPLEFLFMLLLVTTVVIGLQAAGVILMAALLITPAAAARYWTERLGQMVVIAACFGGLSGLLGSWVSTFGTQLSTGPIIVLSSTALFFLSMLCAPQRGLIAKGWRAARLKTKLAEEAALTALYAWMERNQQPAIPESELPTILLEAKLSPKQLDNLVRKGWLCRQDGALTFSETGWKEAYNTTLFQRLMEVWAMYETSIDSPVPLQEVGRKEEFPAQLRRTLLGLLHRHQHAPRYLPDHLAPSEQGGFL</sequence>
<feature type="transmembrane region" description="Helical" evidence="11">
    <location>
        <begin position="253"/>
        <end position="275"/>
    </location>
</feature>
<evidence type="ECO:0000256" key="10">
    <source>
        <dbReference type="RuleBase" id="RU003943"/>
    </source>
</evidence>
<keyword evidence="5 10" id="KW-0812">Transmembrane</keyword>
<keyword evidence="7 11" id="KW-0472">Membrane</keyword>
<dbReference type="GO" id="GO:0010043">
    <property type="term" value="P:response to zinc ion"/>
    <property type="evidence" value="ECO:0007669"/>
    <property type="project" value="TreeGrafter"/>
</dbReference>
<feature type="transmembrane region" description="Helical" evidence="11">
    <location>
        <begin position="175"/>
        <end position="193"/>
    </location>
</feature>
<evidence type="ECO:0000256" key="5">
    <source>
        <dbReference type="ARBA" id="ARBA00022692"/>
    </source>
</evidence>
<dbReference type="InterPro" id="IPR037294">
    <property type="entry name" value="ABC_BtuC-like"/>
</dbReference>
<feature type="transmembrane region" description="Helical" evidence="11">
    <location>
        <begin position="59"/>
        <end position="80"/>
    </location>
</feature>
<protein>
    <recommendedName>
        <fullName evidence="9">Manganese transport system membrane protein MntC</fullName>
    </recommendedName>
</protein>
<dbReference type="Proteomes" id="UP001157946">
    <property type="component" value="Unassembled WGS sequence"/>
</dbReference>
<gene>
    <name evidence="12" type="ORF">SAMN06265361_10638</name>
</gene>
<evidence type="ECO:0000313" key="13">
    <source>
        <dbReference type="Proteomes" id="UP001157946"/>
    </source>
</evidence>
<evidence type="ECO:0000313" key="12">
    <source>
        <dbReference type="EMBL" id="SMP28058.1"/>
    </source>
</evidence>
<dbReference type="GO" id="GO:0055085">
    <property type="term" value="P:transmembrane transport"/>
    <property type="evidence" value="ECO:0007669"/>
    <property type="project" value="InterPro"/>
</dbReference>
<reference evidence="12" key="1">
    <citation type="submission" date="2017-05" db="EMBL/GenBank/DDBJ databases">
        <authorList>
            <person name="Varghese N."/>
            <person name="Submissions S."/>
        </authorList>
    </citation>
    <scope>NUCLEOTIDE SEQUENCE</scope>
    <source>
        <strain evidence="12">DSM 45262</strain>
    </source>
</reference>
<evidence type="ECO:0000256" key="7">
    <source>
        <dbReference type="ARBA" id="ARBA00023136"/>
    </source>
</evidence>
<comment type="subcellular location">
    <subcellularLocation>
        <location evidence="1 10">Cell membrane</location>
        <topology evidence="1 10">Multi-pass membrane protein</topology>
    </subcellularLocation>
</comment>
<keyword evidence="13" id="KW-1185">Reference proteome</keyword>